<gene>
    <name evidence="2" type="ORF">SAMN05661012_06735</name>
</gene>
<evidence type="ECO:0000313" key="2">
    <source>
        <dbReference type="EMBL" id="SFW91151.1"/>
    </source>
</evidence>
<accession>A0A1K1T473</accession>
<feature type="transmembrane region" description="Helical" evidence="1">
    <location>
        <begin position="40"/>
        <end position="59"/>
    </location>
</feature>
<dbReference type="STRING" id="1004.SAMN05661012_06735"/>
<dbReference type="AlphaFoldDB" id="A0A1K1T473"/>
<reference evidence="2 3" key="1">
    <citation type="submission" date="2016-11" db="EMBL/GenBank/DDBJ databases">
        <authorList>
            <person name="Jaros S."/>
            <person name="Januszkiewicz K."/>
            <person name="Wedrychowicz H."/>
        </authorList>
    </citation>
    <scope>NUCLEOTIDE SEQUENCE [LARGE SCALE GENOMIC DNA]</scope>
    <source>
        <strain evidence="2 3">DSM 784</strain>
    </source>
</reference>
<organism evidence="2 3">
    <name type="scientific">Chitinophaga sancti</name>
    <dbReference type="NCBI Taxonomy" id="1004"/>
    <lineage>
        <taxon>Bacteria</taxon>
        <taxon>Pseudomonadati</taxon>
        <taxon>Bacteroidota</taxon>
        <taxon>Chitinophagia</taxon>
        <taxon>Chitinophagales</taxon>
        <taxon>Chitinophagaceae</taxon>
        <taxon>Chitinophaga</taxon>
    </lineage>
</organism>
<keyword evidence="1" id="KW-0472">Membrane</keyword>
<name>A0A1K1T473_9BACT</name>
<dbReference type="Proteomes" id="UP000183788">
    <property type="component" value="Unassembled WGS sequence"/>
</dbReference>
<keyword evidence="1" id="KW-1133">Transmembrane helix</keyword>
<keyword evidence="1" id="KW-0812">Transmembrane</keyword>
<sequence>MNKWKIYAIVMSFLTLGALKETFRILTSNAPDIVGNRMSILPIAIGVSVIFLALAIRFWKKSSKLM</sequence>
<evidence type="ECO:0000313" key="3">
    <source>
        <dbReference type="Proteomes" id="UP000183788"/>
    </source>
</evidence>
<dbReference type="EMBL" id="FPIZ01000063">
    <property type="protein sequence ID" value="SFW91151.1"/>
    <property type="molecule type" value="Genomic_DNA"/>
</dbReference>
<proteinExistence type="predicted"/>
<evidence type="ECO:0000256" key="1">
    <source>
        <dbReference type="SAM" id="Phobius"/>
    </source>
</evidence>
<protein>
    <submittedName>
        <fullName evidence="2">Uncharacterized protein</fullName>
    </submittedName>
</protein>